<sequence>MSRTRPRTSGLDEVHSITRAPSPLAEDQSRRERRYLAQMGIRVVAFLLVVALWHRIPAWISWLLVVTAVVMPYIAVLLANAGRERRETSTVLVDPRALGARGEGPEEDKHHD</sequence>
<feature type="compositionally biased region" description="Basic and acidic residues" evidence="1">
    <location>
        <begin position="103"/>
        <end position="112"/>
    </location>
</feature>
<accession>A0A1J5R762</accession>
<reference evidence="3" key="1">
    <citation type="submission" date="2016-10" db="EMBL/GenBank/DDBJ databases">
        <title>Sequence of Gallionella enrichment culture.</title>
        <authorList>
            <person name="Poehlein A."/>
            <person name="Muehling M."/>
            <person name="Daniel R."/>
        </authorList>
    </citation>
    <scope>NUCLEOTIDE SEQUENCE</scope>
</reference>
<name>A0A1J5R762_9ZZZZ</name>
<dbReference type="Pfam" id="PF11298">
    <property type="entry name" value="DUF3099"/>
    <property type="match status" value="1"/>
</dbReference>
<keyword evidence="2" id="KW-0812">Transmembrane</keyword>
<comment type="caution">
    <text evidence="3">The sequence shown here is derived from an EMBL/GenBank/DDBJ whole genome shotgun (WGS) entry which is preliminary data.</text>
</comment>
<proteinExistence type="predicted"/>
<gene>
    <name evidence="3" type="ORF">GALL_341980</name>
</gene>
<feature type="transmembrane region" description="Helical" evidence="2">
    <location>
        <begin position="59"/>
        <end position="79"/>
    </location>
</feature>
<keyword evidence="2" id="KW-0472">Membrane</keyword>
<feature type="region of interest" description="Disordered" evidence="1">
    <location>
        <begin position="84"/>
        <end position="112"/>
    </location>
</feature>
<dbReference type="AlphaFoldDB" id="A0A1J5R762"/>
<evidence type="ECO:0000313" key="3">
    <source>
        <dbReference type="EMBL" id="OIQ83997.1"/>
    </source>
</evidence>
<evidence type="ECO:0000256" key="1">
    <source>
        <dbReference type="SAM" id="MobiDB-lite"/>
    </source>
</evidence>
<feature type="transmembrane region" description="Helical" evidence="2">
    <location>
        <begin position="35"/>
        <end position="53"/>
    </location>
</feature>
<dbReference type="EMBL" id="MLJW01000654">
    <property type="protein sequence ID" value="OIQ83997.1"/>
    <property type="molecule type" value="Genomic_DNA"/>
</dbReference>
<dbReference type="InterPro" id="IPR021449">
    <property type="entry name" value="DUF3099"/>
</dbReference>
<feature type="region of interest" description="Disordered" evidence="1">
    <location>
        <begin position="1"/>
        <end position="29"/>
    </location>
</feature>
<evidence type="ECO:0008006" key="4">
    <source>
        <dbReference type="Google" id="ProtNLM"/>
    </source>
</evidence>
<keyword evidence="2" id="KW-1133">Transmembrane helix</keyword>
<protein>
    <recommendedName>
        <fullName evidence="4">DUF3099 domain-containing protein</fullName>
    </recommendedName>
</protein>
<organism evidence="3">
    <name type="scientific">mine drainage metagenome</name>
    <dbReference type="NCBI Taxonomy" id="410659"/>
    <lineage>
        <taxon>unclassified sequences</taxon>
        <taxon>metagenomes</taxon>
        <taxon>ecological metagenomes</taxon>
    </lineage>
</organism>
<evidence type="ECO:0000256" key="2">
    <source>
        <dbReference type="SAM" id="Phobius"/>
    </source>
</evidence>